<keyword evidence="7" id="KW-0808">Transferase</keyword>
<comment type="catalytic activity">
    <reaction evidence="9">
        <text>a lipid X + a UDP-2-N,3-O-bis[(3R)-3-hydroxyacyl]-alpha-D-glucosamine = a lipid A disaccharide + UDP + H(+)</text>
        <dbReference type="Rhea" id="RHEA:67828"/>
        <dbReference type="ChEBI" id="CHEBI:15378"/>
        <dbReference type="ChEBI" id="CHEBI:58223"/>
        <dbReference type="ChEBI" id="CHEBI:137748"/>
        <dbReference type="ChEBI" id="CHEBI:176338"/>
        <dbReference type="ChEBI" id="CHEBI:176343"/>
        <dbReference type="EC" id="2.4.1.182"/>
    </reaction>
</comment>
<dbReference type="GO" id="GO:0005543">
    <property type="term" value="F:phospholipid binding"/>
    <property type="evidence" value="ECO:0007669"/>
    <property type="project" value="TreeGrafter"/>
</dbReference>
<evidence type="ECO:0000256" key="2">
    <source>
        <dbReference type="ARBA" id="ARBA00012687"/>
    </source>
</evidence>
<name>D2Z361_9BACT</name>
<dbReference type="OrthoDB" id="2007at2"/>
<dbReference type="GO" id="GO:0009245">
    <property type="term" value="P:lipid A biosynthetic process"/>
    <property type="evidence" value="ECO:0007669"/>
    <property type="project" value="UniProtKB-KW"/>
</dbReference>
<keyword evidence="11" id="KW-1185">Reference proteome</keyword>
<dbReference type="GO" id="GO:0016020">
    <property type="term" value="C:membrane"/>
    <property type="evidence" value="ECO:0007669"/>
    <property type="project" value="GOC"/>
</dbReference>
<evidence type="ECO:0000313" key="11">
    <source>
        <dbReference type="Proteomes" id="UP000006427"/>
    </source>
</evidence>
<comment type="caution">
    <text evidence="10">The sequence shown here is derived from an EMBL/GenBank/DDBJ whole genome shotgun (WGS) entry which is preliminary data.</text>
</comment>
<dbReference type="PANTHER" id="PTHR30372:SF4">
    <property type="entry name" value="LIPID-A-DISACCHARIDE SYNTHASE, MITOCHONDRIAL-RELATED"/>
    <property type="match status" value="1"/>
</dbReference>
<gene>
    <name evidence="10" type="ORF">Dpep_0247</name>
</gene>
<sequence>MSSPTAALLANGPGELWGWCRPLAREMSQRGWKIHLHLLRCPFATGREREVALSIEGIDVVTGPSDPIGSFGKLFHDRCDVVIQLGGDLMFGRAMAAFHRVPLACYSYGYKKGLDRCDLKATAFESMARSMGKSVQVVGDLVSDGLRMDPETPTPWRDGRRKRVLLFPGSRPWIRNVAMSYLSEMVPSLVDKLDIQVASMLSPFSRPEEVESWRKAGLNPFTGATGAALDDVDLAVTQPGTNTLELLDRTVPSIVAIPFDFLRSIPISGFRGWFFSLPGGASLKEKVLRHAARKRGFVAWPNRLAEEEIMPELVGDISPAQLADAVANILTDEVKLRKQRVRLEKLRGKAKSPSSVFCDLIERLV</sequence>
<dbReference type="SUPFAM" id="SSF53756">
    <property type="entry name" value="UDP-Glycosyltransferase/glycogen phosphorylase"/>
    <property type="match status" value="1"/>
</dbReference>
<dbReference type="EC" id="2.4.1.182" evidence="2"/>
<dbReference type="STRING" id="469381.Dpep_0247"/>
<comment type="function">
    <text evidence="1">Condensation of UDP-2,3-diacylglucosamine and 2,3-diacylglucosamine-1-phosphate to form lipid A disaccharide, a precursor of lipid A, a phosphorylated glycolipid that anchors the lipopolysaccharide to the outer membrane of the cell.</text>
</comment>
<dbReference type="AlphaFoldDB" id="D2Z361"/>
<evidence type="ECO:0000256" key="1">
    <source>
        <dbReference type="ARBA" id="ARBA00002056"/>
    </source>
</evidence>
<keyword evidence="5" id="KW-0441">Lipid A biosynthesis</keyword>
<accession>D2Z361</accession>
<evidence type="ECO:0000256" key="8">
    <source>
        <dbReference type="ARBA" id="ARBA00023098"/>
    </source>
</evidence>
<evidence type="ECO:0000256" key="9">
    <source>
        <dbReference type="ARBA" id="ARBA00048975"/>
    </source>
</evidence>
<reference evidence="10 11" key="1">
    <citation type="journal article" date="2010" name="Stand. Genomic Sci.">
        <title>Permanent draft genome sequence of Dethiosulfovibrio peptidovorans type strain (SEBR 4207).</title>
        <authorList>
            <person name="Labutti K."/>
            <person name="Mayilraj S."/>
            <person name="Clum A."/>
            <person name="Lucas S."/>
            <person name="Glavina Del Rio T."/>
            <person name="Nolan M."/>
            <person name="Tice H."/>
            <person name="Cheng J.F."/>
            <person name="Pitluck S."/>
            <person name="Liolios K."/>
            <person name="Ivanova N."/>
            <person name="Mavromatis K."/>
            <person name="Mikhailova N."/>
            <person name="Pati A."/>
            <person name="Goodwin L."/>
            <person name="Chen A."/>
            <person name="Palaniappan K."/>
            <person name="Land M."/>
            <person name="Hauser L."/>
            <person name="Chang Y.J."/>
            <person name="Jeffries C.D."/>
            <person name="Rohde M."/>
            <person name="Spring S."/>
            <person name="Goker M."/>
            <person name="Woyke T."/>
            <person name="Bristow J."/>
            <person name="Eisen J.A."/>
            <person name="Markowitz V."/>
            <person name="Hugenholtz P."/>
            <person name="Kyrpides N.C."/>
            <person name="Klenk H.P."/>
            <person name="Lapidus A."/>
        </authorList>
    </citation>
    <scope>NUCLEOTIDE SEQUENCE [LARGE SCALE GENOMIC DNA]</scope>
    <source>
        <strain evidence="10 11">DSM 11002</strain>
    </source>
</reference>
<dbReference type="EMBL" id="ABTR02000001">
    <property type="protein sequence ID" value="EFC90279.1"/>
    <property type="molecule type" value="Genomic_DNA"/>
</dbReference>
<protein>
    <recommendedName>
        <fullName evidence="3">Lipid-A-disaccharide synthase</fullName>
        <ecNumber evidence="2">2.4.1.182</ecNumber>
    </recommendedName>
</protein>
<evidence type="ECO:0000256" key="7">
    <source>
        <dbReference type="ARBA" id="ARBA00022679"/>
    </source>
</evidence>
<dbReference type="InterPro" id="IPR003835">
    <property type="entry name" value="Glyco_trans_19"/>
</dbReference>
<dbReference type="eggNOG" id="COG0763">
    <property type="taxonomic scope" value="Bacteria"/>
</dbReference>
<dbReference type="PANTHER" id="PTHR30372">
    <property type="entry name" value="LIPID-A-DISACCHARIDE SYNTHASE"/>
    <property type="match status" value="1"/>
</dbReference>
<evidence type="ECO:0000256" key="5">
    <source>
        <dbReference type="ARBA" id="ARBA00022556"/>
    </source>
</evidence>
<evidence type="ECO:0000256" key="6">
    <source>
        <dbReference type="ARBA" id="ARBA00022676"/>
    </source>
</evidence>
<dbReference type="Proteomes" id="UP000006427">
    <property type="component" value="Unassembled WGS sequence"/>
</dbReference>
<proteinExistence type="predicted"/>
<keyword evidence="8" id="KW-0443">Lipid metabolism</keyword>
<keyword evidence="6" id="KW-0328">Glycosyltransferase</keyword>
<organism evidence="10 11">
    <name type="scientific">Dethiosulfovibrio peptidovorans DSM 11002</name>
    <dbReference type="NCBI Taxonomy" id="469381"/>
    <lineage>
        <taxon>Bacteria</taxon>
        <taxon>Thermotogati</taxon>
        <taxon>Synergistota</taxon>
        <taxon>Synergistia</taxon>
        <taxon>Synergistales</taxon>
        <taxon>Dethiosulfovibrionaceae</taxon>
        <taxon>Dethiosulfovibrio</taxon>
    </lineage>
</organism>
<evidence type="ECO:0000256" key="4">
    <source>
        <dbReference type="ARBA" id="ARBA00022516"/>
    </source>
</evidence>
<evidence type="ECO:0000313" key="10">
    <source>
        <dbReference type="EMBL" id="EFC90279.1"/>
    </source>
</evidence>
<dbReference type="PaxDb" id="469381-Dpep_0247"/>
<evidence type="ECO:0000256" key="3">
    <source>
        <dbReference type="ARBA" id="ARBA00020902"/>
    </source>
</evidence>
<dbReference type="GO" id="GO:0008915">
    <property type="term" value="F:lipid-A-disaccharide synthase activity"/>
    <property type="evidence" value="ECO:0007669"/>
    <property type="project" value="UniProtKB-EC"/>
</dbReference>
<keyword evidence="4" id="KW-0444">Lipid biosynthesis</keyword>